<dbReference type="PROSITE" id="PS50144">
    <property type="entry name" value="MATH"/>
    <property type="match status" value="1"/>
</dbReference>
<dbReference type="GO" id="GO:0000978">
    <property type="term" value="F:RNA polymerase II cis-regulatory region sequence-specific DNA binding"/>
    <property type="evidence" value="ECO:0007669"/>
    <property type="project" value="InterPro"/>
</dbReference>
<dbReference type="PANTHER" id="PTHR12081">
    <property type="entry name" value="TRANSCRIPTION FACTOR E2F"/>
    <property type="match status" value="1"/>
</dbReference>
<sequence>MSLCLQSLRNDLKIKTKFTLYILNSKKEVTNDNVLYMEFENDEIAYGLPQFVRKKDLVDPKKRLVSHNSLTVGVELIVYDNTDYNSSDTTNALIIKPNNQLQMCEHSLSKTLRVDNAIVALSLAVQYNAKELIDYVADFIVSNAEQIVTTPEYNQETREISLDKTAKDLGTEKRRIYDIINVLESLDMASKAGKNRYLWHGQSNLTATLVRLKSTAIRLGLREQIQEIQKNFRAYTNDNDDSCNELMMSLEEPIDEETYYSDTAIKEDKSLGAMCQKFVMLFLVSMKNGVINLEIAAKVLILDNADNQTEMMGDTGSRSRFKTKVRRLYDIANVLTAIGLIKKIYLFDRALKKPIFKYFGPDVESTESFDTDTPVSKIHSSSIGMSTPDKCLTPHSYHSYAATSANFGTSKTFIKNCYSTPTIDKRKLRKRKLFDADTASFSRTNSLPNLDNKSRSLERLDDSILRVAEMELEKLNSSEELKPKACTKLLTRYKSDSCIKNPPLLPDKLIKTDSAHPIVKLEPEVNNQSLVVQSASAESVHKNFKVSQMAIRTGQLNKINPTASTIIKAKPVHKIMKLIPIGSISSLQDPISAGTTKILIPKSMSSVVDNNNTKSTCYKLSQPKTTRVINLTKIDPTKLIPIKRSDIKFSMAEQQNYSKPIVMQQQVQPADNTVNLGNNSGYAMLTRIQAATVSPGDTFKAIKVGNTLQLVPINSSDDK</sequence>
<evidence type="ECO:0000313" key="7">
    <source>
        <dbReference type="Proteomes" id="UP000729913"/>
    </source>
</evidence>
<keyword evidence="7" id="KW-1185">Reference proteome</keyword>
<dbReference type="GO" id="GO:0090575">
    <property type="term" value="C:RNA polymerase II transcription regulator complex"/>
    <property type="evidence" value="ECO:0007669"/>
    <property type="project" value="TreeGrafter"/>
</dbReference>
<dbReference type="OrthoDB" id="5318at2759"/>
<keyword evidence="2 4" id="KW-0238">DNA-binding</keyword>
<evidence type="ECO:0000256" key="3">
    <source>
        <dbReference type="ARBA" id="ARBA00023163"/>
    </source>
</evidence>
<feature type="domain" description="MATH" evidence="5">
    <location>
        <begin position="1"/>
        <end position="76"/>
    </location>
</feature>
<reference evidence="6" key="2">
    <citation type="submission" date="2021-04" db="EMBL/GenBank/DDBJ databases">
        <title>Genome-wide patterns of bracovirus chromosomal integration into multiple host tissues during parasitism.</title>
        <authorList>
            <person name="Chebbi M.A.C."/>
        </authorList>
    </citation>
    <scope>NUCLEOTIDE SEQUENCE</scope>
    <source>
        <tissue evidence="6">Whole body</tissue>
    </source>
</reference>
<dbReference type="GO" id="GO:0000981">
    <property type="term" value="F:DNA-binding transcription factor activity, RNA polymerase II-specific"/>
    <property type="evidence" value="ECO:0007669"/>
    <property type="project" value="TreeGrafter"/>
</dbReference>
<protein>
    <recommendedName>
        <fullName evidence="5">MATH domain-containing protein</fullName>
    </recommendedName>
</protein>
<dbReference type="CDD" id="cd00121">
    <property type="entry name" value="MATH"/>
    <property type="match status" value="1"/>
</dbReference>
<dbReference type="InterPro" id="IPR003316">
    <property type="entry name" value="E2F_WHTH_DNA-bd_dom"/>
</dbReference>
<keyword evidence="4" id="KW-0539">Nucleus</keyword>
<evidence type="ECO:0000313" key="6">
    <source>
        <dbReference type="EMBL" id="KAG8038444.1"/>
    </source>
</evidence>
<dbReference type="PANTHER" id="PTHR12081:SF7">
    <property type="entry name" value="TRANSCRIPTION FACTOR EFL-3"/>
    <property type="match status" value="1"/>
</dbReference>
<comment type="subcellular location">
    <subcellularLocation>
        <location evidence="4">Nucleus</location>
    </subcellularLocation>
</comment>
<evidence type="ECO:0000256" key="4">
    <source>
        <dbReference type="RuleBase" id="RU003796"/>
    </source>
</evidence>
<accession>A0A8J5R5M6</accession>
<comment type="caution">
    <text evidence="6">The sequence shown here is derived from an EMBL/GenBank/DDBJ whole genome shotgun (WGS) entry which is preliminary data.</text>
</comment>
<dbReference type="InterPro" id="IPR015633">
    <property type="entry name" value="E2F"/>
</dbReference>
<keyword evidence="1 4" id="KW-0805">Transcription regulation</keyword>
<reference evidence="6" key="1">
    <citation type="submission" date="2020-03" db="EMBL/GenBank/DDBJ databases">
        <authorList>
            <person name="Chebbi M.A."/>
            <person name="Drezen J.M."/>
        </authorList>
    </citation>
    <scope>NUCLEOTIDE SEQUENCE</scope>
    <source>
        <tissue evidence="6">Whole body</tissue>
    </source>
</reference>
<name>A0A8J5R5M6_9HYME</name>
<dbReference type="CDD" id="cd14733">
    <property type="entry name" value="BACK"/>
    <property type="match status" value="1"/>
</dbReference>
<dbReference type="Proteomes" id="UP000729913">
    <property type="component" value="Unassembled WGS sequence"/>
</dbReference>
<keyword evidence="3 4" id="KW-0804">Transcription</keyword>
<dbReference type="Pfam" id="PF02319">
    <property type="entry name" value="WHD_E2F_TDP"/>
    <property type="match status" value="2"/>
</dbReference>
<dbReference type="AlphaFoldDB" id="A0A8J5R5M6"/>
<evidence type="ECO:0000256" key="1">
    <source>
        <dbReference type="ARBA" id="ARBA00023015"/>
    </source>
</evidence>
<proteinExistence type="inferred from homology"/>
<dbReference type="InterPro" id="IPR002083">
    <property type="entry name" value="MATH/TRAF_dom"/>
</dbReference>
<dbReference type="EMBL" id="JAAOIC020000043">
    <property type="protein sequence ID" value="KAG8038444.1"/>
    <property type="molecule type" value="Genomic_DNA"/>
</dbReference>
<evidence type="ECO:0000256" key="2">
    <source>
        <dbReference type="ARBA" id="ARBA00023125"/>
    </source>
</evidence>
<organism evidence="6 7">
    <name type="scientific">Cotesia typhae</name>
    <dbReference type="NCBI Taxonomy" id="2053667"/>
    <lineage>
        <taxon>Eukaryota</taxon>
        <taxon>Metazoa</taxon>
        <taxon>Ecdysozoa</taxon>
        <taxon>Arthropoda</taxon>
        <taxon>Hexapoda</taxon>
        <taxon>Insecta</taxon>
        <taxon>Pterygota</taxon>
        <taxon>Neoptera</taxon>
        <taxon>Endopterygota</taxon>
        <taxon>Hymenoptera</taxon>
        <taxon>Apocrita</taxon>
        <taxon>Ichneumonoidea</taxon>
        <taxon>Braconidae</taxon>
        <taxon>Microgastrinae</taxon>
        <taxon>Cotesia</taxon>
    </lineage>
</organism>
<evidence type="ECO:0000259" key="5">
    <source>
        <dbReference type="PROSITE" id="PS50144"/>
    </source>
</evidence>
<gene>
    <name evidence="6" type="ORF">G9C98_006140</name>
</gene>
<comment type="similarity">
    <text evidence="4">Belongs to the E2F/DP family.</text>
</comment>
<dbReference type="SMART" id="SM01372">
    <property type="entry name" value="E2F_TDP"/>
    <property type="match status" value="2"/>
</dbReference>